<evidence type="ECO:0000259" key="2">
    <source>
        <dbReference type="Pfam" id="PF01712"/>
    </source>
</evidence>
<evidence type="ECO:0000313" key="3">
    <source>
        <dbReference type="EMBL" id="MDE49095.1"/>
    </source>
</evidence>
<keyword evidence="3" id="KW-0808">Transferase</keyword>
<dbReference type="PANTHER" id="PTHR10513">
    <property type="entry name" value="DEOXYNUCLEOSIDE KINASE"/>
    <property type="match status" value="1"/>
</dbReference>
<feature type="region of interest" description="Disordered" evidence="1">
    <location>
        <begin position="246"/>
        <end position="281"/>
    </location>
</feature>
<keyword evidence="3" id="KW-0418">Kinase</keyword>
<dbReference type="InterPro" id="IPR050566">
    <property type="entry name" value="Deoxyribonucleoside_kinase"/>
</dbReference>
<dbReference type="CDD" id="cd01673">
    <property type="entry name" value="dNK"/>
    <property type="match status" value="1"/>
</dbReference>
<dbReference type="GO" id="GO:0019136">
    <property type="term" value="F:deoxynucleoside kinase activity"/>
    <property type="evidence" value="ECO:0007669"/>
    <property type="project" value="TreeGrafter"/>
</dbReference>
<name>A0A6G1SF43_9ACAR</name>
<dbReference type="PANTHER" id="PTHR10513:SF24">
    <property type="entry name" value="THYMIDINE KINASE 2, MITOCHONDRIAL"/>
    <property type="match status" value="1"/>
</dbReference>
<dbReference type="SUPFAM" id="SSF52540">
    <property type="entry name" value="P-loop containing nucleoside triphosphate hydrolases"/>
    <property type="match status" value="1"/>
</dbReference>
<evidence type="ECO:0000256" key="1">
    <source>
        <dbReference type="SAM" id="MobiDB-lite"/>
    </source>
</evidence>
<accession>A0A6G1SF43</accession>
<sequence>MHILRRGTICVEGNIGCGKTTFLDFFRQKFQTTGEEELIQGQSIIAEPVEKWRNVEGENLFHYLYKDPARYSLAFQTYVQLTMMKLHMARPRMMERSIYSARYCFVENLFQLNYLSRLEYVILDKWFKHLVLSGRDEDLLDVPKDELKEKEYALLSKPTGVNLDMIVYLRCKPQKVMDRIKVRSRKEEKDISIEYIQSLHDLHENWLMSGKFPVPAPVLVLDTNCKQSSLTKLYEKAAPYLRGEKKLSNSPTEISINDDENEDNGDNQTMTNGFHQTTFKL</sequence>
<proteinExistence type="predicted"/>
<feature type="compositionally biased region" description="Acidic residues" evidence="1">
    <location>
        <begin position="256"/>
        <end position="265"/>
    </location>
</feature>
<dbReference type="InterPro" id="IPR027417">
    <property type="entry name" value="P-loop_NTPase"/>
</dbReference>
<reference evidence="3" key="1">
    <citation type="submission" date="2018-10" db="EMBL/GenBank/DDBJ databases">
        <title>Transcriptome assembly of Aceria tosichella (Wheat curl mite) Type 2.</title>
        <authorList>
            <person name="Scully E.D."/>
            <person name="Geib S.M."/>
            <person name="Palmer N.A."/>
            <person name="Gupta A.K."/>
            <person name="Sarath G."/>
            <person name="Tatineni S."/>
        </authorList>
    </citation>
    <scope>NUCLEOTIDE SEQUENCE</scope>
    <source>
        <strain evidence="3">LincolnNE</strain>
    </source>
</reference>
<dbReference type="GO" id="GO:0005739">
    <property type="term" value="C:mitochondrion"/>
    <property type="evidence" value="ECO:0007669"/>
    <property type="project" value="TreeGrafter"/>
</dbReference>
<dbReference type="Gene3D" id="3.40.50.300">
    <property type="entry name" value="P-loop containing nucleotide triphosphate hydrolases"/>
    <property type="match status" value="1"/>
</dbReference>
<organism evidence="3">
    <name type="scientific">Aceria tosichella</name>
    <name type="common">wheat curl mite</name>
    <dbReference type="NCBI Taxonomy" id="561515"/>
    <lineage>
        <taxon>Eukaryota</taxon>
        <taxon>Metazoa</taxon>
        <taxon>Ecdysozoa</taxon>
        <taxon>Arthropoda</taxon>
        <taxon>Chelicerata</taxon>
        <taxon>Arachnida</taxon>
        <taxon>Acari</taxon>
        <taxon>Acariformes</taxon>
        <taxon>Trombidiformes</taxon>
        <taxon>Prostigmata</taxon>
        <taxon>Eupodina</taxon>
        <taxon>Eriophyoidea</taxon>
        <taxon>Eriophyidae</taxon>
        <taxon>Eriophyinae</taxon>
        <taxon>Aceriini</taxon>
        <taxon>Aceria</taxon>
    </lineage>
</organism>
<feature type="domain" description="Deoxynucleoside kinase" evidence="2">
    <location>
        <begin position="162"/>
        <end position="225"/>
    </location>
</feature>
<gene>
    <name evidence="3" type="primary">TK2</name>
    <name evidence="3" type="ORF">g.11091</name>
</gene>
<protein>
    <submittedName>
        <fullName evidence="3">Thymidine kinase 2, mitochondrial</fullName>
    </submittedName>
</protein>
<dbReference type="InterPro" id="IPR031314">
    <property type="entry name" value="DNK_dom"/>
</dbReference>
<dbReference type="AlphaFoldDB" id="A0A6G1SF43"/>
<dbReference type="EMBL" id="GGYP01004324">
    <property type="protein sequence ID" value="MDE49095.1"/>
    <property type="molecule type" value="Transcribed_RNA"/>
</dbReference>
<feature type="compositionally biased region" description="Polar residues" evidence="1">
    <location>
        <begin position="268"/>
        <end position="281"/>
    </location>
</feature>
<feature type="domain" description="Deoxynucleoside kinase" evidence="2">
    <location>
        <begin position="9"/>
        <end position="131"/>
    </location>
</feature>
<dbReference type="Pfam" id="PF01712">
    <property type="entry name" value="dNK"/>
    <property type="match status" value="2"/>
</dbReference>